<evidence type="ECO:0000313" key="5">
    <source>
        <dbReference type="Proteomes" id="UP001348265"/>
    </source>
</evidence>
<organism evidence="4 5">
    <name type="scientific">Streptomyces chrestomyceticus</name>
    <dbReference type="NCBI Taxonomy" id="68185"/>
    <lineage>
        <taxon>Bacteria</taxon>
        <taxon>Bacillati</taxon>
        <taxon>Actinomycetota</taxon>
        <taxon>Actinomycetes</taxon>
        <taxon>Kitasatosporales</taxon>
        <taxon>Streptomycetaceae</taxon>
        <taxon>Streptomyces</taxon>
    </lineage>
</organism>
<keyword evidence="5" id="KW-1185">Reference proteome</keyword>
<feature type="transmembrane region" description="Helical" evidence="2">
    <location>
        <begin position="139"/>
        <end position="159"/>
    </location>
</feature>
<dbReference type="EMBL" id="JAVFKM010000052">
    <property type="protein sequence ID" value="MEF3119535.1"/>
    <property type="molecule type" value="Genomic_DNA"/>
</dbReference>
<feature type="region of interest" description="Disordered" evidence="1">
    <location>
        <begin position="276"/>
        <end position="296"/>
    </location>
</feature>
<dbReference type="Proteomes" id="UP001348265">
    <property type="component" value="Unassembled WGS sequence"/>
</dbReference>
<sequence length="383" mass="41023">MIEASVGAVPGLVPAYVITTLLLAVPVGLITKSRGRSAVLPVLFTTALAGVLTVTLMPGLRGAGESSGTCDRGLPSAAFLASESAQLNVLLFVPLCFLAVLLFRRPVLVLAGTVLLTSGIELAQGHLPLGRACSYDDVKANALGGIIGLALGCLCRYVFPRNGRRRSPFTRRDTLWGLGAVVASSCAVATVFPATLTIEDYEATTYRSKAAFGNTDEMRQWFAGTVTKLLGAQANGSTAIHKPENSRQQWLLRADTDRGSVVATWPDRKLMELSTVSHQRAAGAPSPSRPLPDAELRKSAERFARTWFPTETADAATRFDHPRNDPDTRLLSYRHYDHGVMTPMRIDIVVSTAGRVMGLTTKALPGTRRTHEPTAAPVPPQPT</sequence>
<feature type="transmembrane region" description="Helical" evidence="2">
    <location>
        <begin position="77"/>
        <end position="100"/>
    </location>
</feature>
<keyword evidence="2" id="KW-0472">Membrane</keyword>
<gene>
    <name evidence="4" type="ORF">RB636_41040</name>
</gene>
<feature type="transmembrane region" description="Helical" evidence="2">
    <location>
        <begin position="175"/>
        <end position="196"/>
    </location>
</feature>
<feature type="transmembrane region" description="Helical" evidence="2">
    <location>
        <begin position="38"/>
        <end position="57"/>
    </location>
</feature>
<evidence type="ECO:0000259" key="3">
    <source>
        <dbReference type="Pfam" id="PF04892"/>
    </source>
</evidence>
<accession>A0ABU7X6Y9</accession>
<dbReference type="InterPro" id="IPR006976">
    <property type="entry name" value="VanZ-like"/>
</dbReference>
<keyword evidence="2" id="KW-0812">Transmembrane</keyword>
<name>A0ABU7X6Y9_9ACTN</name>
<feature type="domain" description="VanZ-like" evidence="3">
    <location>
        <begin position="87"/>
        <end position="154"/>
    </location>
</feature>
<feature type="transmembrane region" description="Helical" evidence="2">
    <location>
        <begin position="12"/>
        <end position="31"/>
    </location>
</feature>
<evidence type="ECO:0000256" key="2">
    <source>
        <dbReference type="SAM" id="Phobius"/>
    </source>
</evidence>
<keyword evidence="2" id="KW-1133">Transmembrane helix</keyword>
<comment type="caution">
    <text evidence="4">The sequence shown here is derived from an EMBL/GenBank/DDBJ whole genome shotgun (WGS) entry which is preliminary data.</text>
</comment>
<feature type="transmembrane region" description="Helical" evidence="2">
    <location>
        <begin position="107"/>
        <end position="127"/>
    </location>
</feature>
<reference evidence="4 5" key="1">
    <citation type="submission" date="2023-08" db="EMBL/GenBank/DDBJ databases">
        <authorList>
            <person name="Sharma P."/>
            <person name="Verma V."/>
            <person name="Mohan M.K."/>
            <person name="Dubey A.K."/>
        </authorList>
    </citation>
    <scope>NUCLEOTIDE SEQUENCE [LARGE SCALE GENOMIC DNA]</scope>
    <source>
        <strain evidence="4 5">ADP4</strain>
    </source>
</reference>
<dbReference type="RefSeq" id="WP_331790274.1">
    <property type="nucleotide sequence ID" value="NZ_JAVFKM010000052.1"/>
</dbReference>
<dbReference type="Pfam" id="PF04892">
    <property type="entry name" value="VanZ"/>
    <property type="match status" value="1"/>
</dbReference>
<protein>
    <submittedName>
        <fullName evidence="4">VanZ family protein</fullName>
    </submittedName>
</protein>
<evidence type="ECO:0000313" key="4">
    <source>
        <dbReference type="EMBL" id="MEF3119535.1"/>
    </source>
</evidence>
<evidence type="ECO:0000256" key="1">
    <source>
        <dbReference type="SAM" id="MobiDB-lite"/>
    </source>
</evidence>
<proteinExistence type="predicted"/>